<dbReference type="InterPro" id="IPR039283">
    <property type="entry name" value="MOSPD1/3"/>
</dbReference>
<feature type="transmembrane region" description="Helical" evidence="2">
    <location>
        <begin position="201"/>
        <end position="224"/>
    </location>
</feature>
<dbReference type="SUPFAM" id="SSF49354">
    <property type="entry name" value="PapD-like"/>
    <property type="match status" value="1"/>
</dbReference>
<dbReference type="PANTHER" id="PTHR34441:SF1">
    <property type="entry name" value="MOTILE SPERM DOMAIN-CONTAINING 1"/>
    <property type="match status" value="1"/>
</dbReference>
<reference evidence="4" key="1">
    <citation type="submission" date="2024-02" db="UniProtKB">
        <authorList>
            <consortium name="WormBaseParasite"/>
        </authorList>
    </citation>
    <scope>IDENTIFICATION</scope>
</reference>
<dbReference type="InterPro" id="IPR008962">
    <property type="entry name" value="PapD-like_sf"/>
</dbReference>
<feature type="transmembrane region" description="Helical" evidence="2">
    <location>
        <begin position="170"/>
        <end position="189"/>
    </location>
</feature>
<feature type="compositionally biased region" description="Low complexity" evidence="1">
    <location>
        <begin position="157"/>
        <end position="166"/>
    </location>
</feature>
<name>A0AAF3EH49_9BILA</name>
<dbReference type="Proteomes" id="UP000887575">
    <property type="component" value="Unassembled WGS sequence"/>
</dbReference>
<proteinExistence type="predicted"/>
<dbReference type="Gene3D" id="2.60.40.10">
    <property type="entry name" value="Immunoglobulins"/>
    <property type="match status" value="1"/>
</dbReference>
<evidence type="ECO:0000256" key="1">
    <source>
        <dbReference type="SAM" id="MobiDB-lite"/>
    </source>
</evidence>
<evidence type="ECO:0000313" key="4">
    <source>
        <dbReference type="WBParaSite" id="MBELARI_LOCUS13312"/>
    </source>
</evidence>
<dbReference type="GO" id="GO:0005737">
    <property type="term" value="C:cytoplasm"/>
    <property type="evidence" value="ECO:0007669"/>
    <property type="project" value="TreeGrafter"/>
</dbReference>
<dbReference type="PANTHER" id="PTHR34441">
    <property type="entry name" value="MOTILE SPERM DOMAIN-CONTAINING PROTEIN 1"/>
    <property type="match status" value="1"/>
</dbReference>
<keyword evidence="2" id="KW-0812">Transmembrane</keyword>
<evidence type="ECO:0000313" key="3">
    <source>
        <dbReference type="Proteomes" id="UP000887575"/>
    </source>
</evidence>
<dbReference type="WBParaSite" id="MBELARI_LOCUS13312">
    <property type="protein sequence ID" value="MBELARI_LOCUS13312"/>
    <property type="gene ID" value="MBELARI_LOCUS13312"/>
</dbReference>
<feature type="compositionally biased region" description="Basic and acidic residues" evidence="1">
    <location>
        <begin position="141"/>
        <end position="156"/>
    </location>
</feature>
<sequence length="228" mass="25560">MEEDNPYASMMDASGRVPVFVFPGEAEFVVGTSAKDDPHPNRKCFTLYNPFDYPISYRILCTAAHNYTVPDNEGTLRERCQKDIVIRCKQRLQVGQIDKLRFETRRLGERELLGCKDIRLRTVLEASSSTTSNEFQSLPNDRSKRKEPTVHIDPKDPSNQPQSPSPQNQLFCILTGIVCACALLVPTIGDTNSGSSLIPSWVHLTLQQKLVAAYILGIVTILVLRPQL</sequence>
<accession>A0AAF3EH49</accession>
<evidence type="ECO:0000256" key="2">
    <source>
        <dbReference type="SAM" id="Phobius"/>
    </source>
</evidence>
<dbReference type="AlphaFoldDB" id="A0AAF3EH49"/>
<feature type="compositionally biased region" description="Polar residues" evidence="1">
    <location>
        <begin position="131"/>
        <end position="140"/>
    </location>
</feature>
<organism evidence="3 4">
    <name type="scientific">Mesorhabditis belari</name>
    <dbReference type="NCBI Taxonomy" id="2138241"/>
    <lineage>
        <taxon>Eukaryota</taxon>
        <taxon>Metazoa</taxon>
        <taxon>Ecdysozoa</taxon>
        <taxon>Nematoda</taxon>
        <taxon>Chromadorea</taxon>
        <taxon>Rhabditida</taxon>
        <taxon>Rhabditina</taxon>
        <taxon>Rhabditomorpha</taxon>
        <taxon>Rhabditoidea</taxon>
        <taxon>Rhabditidae</taxon>
        <taxon>Mesorhabditinae</taxon>
        <taxon>Mesorhabditis</taxon>
    </lineage>
</organism>
<feature type="region of interest" description="Disordered" evidence="1">
    <location>
        <begin position="131"/>
        <end position="166"/>
    </location>
</feature>
<keyword evidence="2" id="KW-0472">Membrane</keyword>
<dbReference type="InterPro" id="IPR013783">
    <property type="entry name" value="Ig-like_fold"/>
</dbReference>
<keyword evidence="2" id="KW-1133">Transmembrane helix</keyword>
<keyword evidence="3" id="KW-1185">Reference proteome</keyword>
<protein>
    <submittedName>
        <fullName evidence="4">Motile sperm domain-containing protein 1</fullName>
    </submittedName>
</protein>